<gene>
    <name evidence="1" type="ORF">NAV_LOCUS7820</name>
</gene>
<reference evidence="1 2" key="1">
    <citation type="submission" date="2018-08" db="EMBL/GenBank/DDBJ databases">
        <authorList>
            <person name="Laetsch R D."/>
            <person name="Stevens L."/>
            <person name="Kumar S."/>
            <person name="Blaxter L. M."/>
        </authorList>
    </citation>
    <scope>NUCLEOTIDE SEQUENCE [LARGE SCALE GENOMIC DNA]</scope>
</reference>
<accession>A0A498SUT4</accession>
<evidence type="ECO:0000313" key="1">
    <source>
        <dbReference type="EMBL" id="VBB33029.1"/>
    </source>
</evidence>
<organism evidence="1 2">
    <name type="scientific">Acanthocheilonema viteae</name>
    <name type="common">Filarial nematode worm</name>
    <name type="synonym">Dipetalonema viteae</name>
    <dbReference type="NCBI Taxonomy" id="6277"/>
    <lineage>
        <taxon>Eukaryota</taxon>
        <taxon>Metazoa</taxon>
        <taxon>Ecdysozoa</taxon>
        <taxon>Nematoda</taxon>
        <taxon>Chromadorea</taxon>
        <taxon>Rhabditida</taxon>
        <taxon>Spirurina</taxon>
        <taxon>Spiruromorpha</taxon>
        <taxon>Filarioidea</taxon>
        <taxon>Onchocercidae</taxon>
        <taxon>Acanthocheilonema</taxon>
    </lineage>
</organism>
<dbReference type="OrthoDB" id="5862617at2759"/>
<evidence type="ECO:0000313" key="2">
    <source>
        <dbReference type="Proteomes" id="UP000276991"/>
    </source>
</evidence>
<dbReference type="Proteomes" id="UP000276991">
    <property type="component" value="Unassembled WGS sequence"/>
</dbReference>
<name>A0A498SUT4_ACAVI</name>
<proteinExistence type="predicted"/>
<protein>
    <submittedName>
        <fullName evidence="1">Uncharacterized protein</fullName>
    </submittedName>
</protein>
<dbReference type="EMBL" id="UPTC01002091">
    <property type="protein sequence ID" value="VBB33029.1"/>
    <property type="molecule type" value="Genomic_DNA"/>
</dbReference>
<keyword evidence="2" id="KW-1185">Reference proteome</keyword>
<sequence>MYVGSQLKQLPQGIISLKDYKQKQKNLLIEQEKLLKIDIEEMRKACTLDKYISQVPEFISGRMKLLPPWKRQMLARKIANEDMQ</sequence>
<dbReference type="AlphaFoldDB" id="A0A498SUT4"/>